<feature type="non-terminal residue" evidence="2">
    <location>
        <position position="1"/>
    </location>
</feature>
<evidence type="ECO:0000313" key="2">
    <source>
        <dbReference type="EMBL" id="GJT36651.1"/>
    </source>
</evidence>
<dbReference type="PANTHER" id="PTHR37610:SF78">
    <property type="entry name" value="GAG-POLYPEPTIDE OF LTR COPIA-TYPE-RELATED"/>
    <property type="match status" value="1"/>
</dbReference>
<name>A0ABQ5DBR3_9ASTR</name>
<dbReference type="InterPro" id="IPR029472">
    <property type="entry name" value="Copia-like_N"/>
</dbReference>
<dbReference type="Proteomes" id="UP001151760">
    <property type="component" value="Unassembled WGS sequence"/>
</dbReference>
<keyword evidence="3" id="KW-1185">Reference proteome</keyword>
<sequence>YAVTVNSMDAGNPLHVQNSNNSNSVIIPFKLLVTENYKIWSHVVKLALQVRNKYGFVDGTCLKDSYATSDVFSAQWDRCNAMILLGIQFLVK</sequence>
<feature type="domain" description="Retrotransposon Copia-like N-terminal" evidence="1">
    <location>
        <begin position="18"/>
        <end position="62"/>
    </location>
</feature>
<dbReference type="PANTHER" id="PTHR37610">
    <property type="entry name" value="CCHC-TYPE DOMAIN-CONTAINING PROTEIN"/>
    <property type="match status" value="1"/>
</dbReference>
<reference evidence="2" key="1">
    <citation type="journal article" date="2022" name="Int. J. Mol. Sci.">
        <title>Draft Genome of Tanacetum Coccineum: Genomic Comparison of Closely Related Tanacetum-Family Plants.</title>
        <authorList>
            <person name="Yamashiro T."/>
            <person name="Shiraishi A."/>
            <person name="Nakayama K."/>
            <person name="Satake H."/>
        </authorList>
    </citation>
    <scope>NUCLEOTIDE SEQUENCE</scope>
</reference>
<dbReference type="Pfam" id="PF14244">
    <property type="entry name" value="Retrotran_gag_3"/>
    <property type="match status" value="1"/>
</dbReference>
<evidence type="ECO:0000259" key="1">
    <source>
        <dbReference type="Pfam" id="PF14244"/>
    </source>
</evidence>
<proteinExistence type="predicted"/>
<gene>
    <name evidence="2" type="ORF">Tco_0927070</name>
</gene>
<reference evidence="2" key="2">
    <citation type="submission" date="2022-01" db="EMBL/GenBank/DDBJ databases">
        <authorList>
            <person name="Yamashiro T."/>
            <person name="Shiraishi A."/>
            <person name="Satake H."/>
            <person name="Nakayama K."/>
        </authorList>
    </citation>
    <scope>NUCLEOTIDE SEQUENCE</scope>
</reference>
<dbReference type="EMBL" id="BQNB010015157">
    <property type="protein sequence ID" value="GJT36651.1"/>
    <property type="molecule type" value="Genomic_DNA"/>
</dbReference>
<organism evidence="2 3">
    <name type="scientific">Tanacetum coccineum</name>
    <dbReference type="NCBI Taxonomy" id="301880"/>
    <lineage>
        <taxon>Eukaryota</taxon>
        <taxon>Viridiplantae</taxon>
        <taxon>Streptophyta</taxon>
        <taxon>Embryophyta</taxon>
        <taxon>Tracheophyta</taxon>
        <taxon>Spermatophyta</taxon>
        <taxon>Magnoliopsida</taxon>
        <taxon>eudicotyledons</taxon>
        <taxon>Gunneridae</taxon>
        <taxon>Pentapetalae</taxon>
        <taxon>asterids</taxon>
        <taxon>campanulids</taxon>
        <taxon>Asterales</taxon>
        <taxon>Asteraceae</taxon>
        <taxon>Asteroideae</taxon>
        <taxon>Anthemideae</taxon>
        <taxon>Anthemidinae</taxon>
        <taxon>Tanacetum</taxon>
    </lineage>
</organism>
<comment type="caution">
    <text evidence="2">The sequence shown here is derived from an EMBL/GenBank/DDBJ whole genome shotgun (WGS) entry which is preliminary data.</text>
</comment>
<protein>
    <submittedName>
        <fullName evidence="2">LTR copia-type gag-polypeptide</fullName>
    </submittedName>
</protein>
<evidence type="ECO:0000313" key="3">
    <source>
        <dbReference type="Proteomes" id="UP001151760"/>
    </source>
</evidence>
<accession>A0ABQ5DBR3</accession>